<sequence>MDTVNALLYFGGYIEEHINITDDDSLQSILDLPTLGCLYLYVATIPISDDMTRHDPQSFIPIITRGLRTMDFDDEPGPPTCHGEHDG</sequence>
<evidence type="ECO:0000313" key="2">
    <source>
        <dbReference type="Proteomes" id="UP000250235"/>
    </source>
</evidence>
<protein>
    <submittedName>
        <fullName evidence="1">Uncharacterized protein</fullName>
    </submittedName>
</protein>
<organism evidence="1 2">
    <name type="scientific">Dorcoceras hygrometricum</name>
    <dbReference type="NCBI Taxonomy" id="472368"/>
    <lineage>
        <taxon>Eukaryota</taxon>
        <taxon>Viridiplantae</taxon>
        <taxon>Streptophyta</taxon>
        <taxon>Embryophyta</taxon>
        <taxon>Tracheophyta</taxon>
        <taxon>Spermatophyta</taxon>
        <taxon>Magnoliopsida</taxon>
        <taxon>eudicotyledons</taxon>
        <taxon>Gunneridae</taxon>
        <taxon>Pentapetalae</taxon>
        <taxon>asterids</taxon>
        <taxon>lamiids</taxon>
        <taxon>Lamiales</taxon>
        <taxon>Gesneriaceae</taxon>
        <taxon>Didymocarpoideae</taxon>
        <taxon>Trichosporeae</taxon>
        <taxon>Loxocarpinae</taxon>
        <taxon>Dorcoceras</taxon>
    </lineage>
</organism>
<reference evidence="1 2" key="1">
    <citation type="journal article" date="2015" name="Proc. Natl. Acad. Sci. U.S.A.">
        <title>The resurrection genome of Boea hygrometrica: A blueprint for survival of dehydration.</title>
        <authorList>
            <person name="Xiao L."/>
            <person name="Yang G."/>
            <person name="Zhang L."/>
            <person name="Yang X."/>
            <person name="Zhao S."/>
            <person name="Ji Z."/>
            <person name="Zhou Q."/>
            <person name="Hu M."/>
            <person name="Wang Y."/>
            <person name="Chen M."/>
            <person name="Xu Y."/>
            <person name="Jin H."/>
            <person name="Xiao X."/>
            <person name="Hu G."/>
            <person name="Bao F."/>
            <person name="Hu Y."/>
            <person name="Wan P."/>
            <person name="Li L."/>
            <person name="Deng X."/>
            <person name="Kuang T."/>
            <person name="Xiang C."/>
            <person name="Zhu J.K."/>
            <person name="Oliver M.J."/>
            <person name="He Y."/>
        </authorList>
    </citation>
    <scope>NUCLEOTIDE SEQUENCE [LARGE SCALE GENOMIC DNA]</scope>
    <source>
        <strain evidence="2">cv. XS01</strain>
    </source>
</reference>
<accession>A0A2Z7BDA2</accession>
<evidence type="ECO:0000313" key="1">
    <source>
        <dbReference type="EMBL" id="KZV32463.1"/>
    </source>
</evidence>
<keyword evidence="2" id="KW-1185">Reference proteome</keyword>
<dbReference type="Proteomes" id="UP000250235">
    <property type="component" value="Unassembled WGS sequence"/>
</dbReference>
<gene>
    <name evidence="1" type="ORF">F511_16515</name>
</gene>
<dbReference type="AlphaFoldDB" id="A0A2Z7BDA2"/>
<name>A0A2Z7BDA2_9LAMI</name>
<dbReference type="EMBL" id="KV006612">
    <property type="protein sequence ID" value="KZV32463.1"/>
    <property type="molecule type" value="Genomic_DNA"/>
</dbReference>
<proteinExistence type="predicted"/>